<protein>
    <recommendedName>
        <fullName evidence="2">Chromophore lyase CpcS/CpeS</fullName>
        <ecNumber evidence="2">4.-.-.-</ecNumber>
    </recommendedName>
</protein>
<geneLocation type="plastid" evidence="3"/>
<sequence>MKNLISFFDRSKGKWISQRTTYELYNKNMSSVQSQMTMKIGNSLSGSIILGSLNWGDIYRQVSHYAKSSSRSEYDNKFNLQFSNQLNNHKLLTLCIVTDASLISFKTRYGSTTIDETYWFATNNLRLSTSIVKRFNTCVAVSFCSEIKI</sequence>
<dbReference type="AlphaFoldDB" id="A0A059XLZ4"/>
<reference evidence="3" key="1">
    <citation type="journal article" date="2014" name="Sci. Rep.">
        <title>Minimally destructive sampling of type specimens of Pyropia (Bangiales, Rhodophyta) recovers complete plastid and mitochondrial genomes.</title>
        <authorList>
            <person name="Hughey J.R."/>
            <person name="Gabrielson P.W."/>
            <person name="Rohmer L."/>
            <person name="Tortolani J."/>
            <person name="Silva M."/>
            <person name="Miller K.A."/>
            <person name="Young J.D."/>
            <person name="Martell C."/>
            <person name="Ruediger E."/>
        </authorList>
    </citation>
    <scope>NUCLEOTIDE SEQUENCE</scope>
</reference>
<name>A0A059XLZ4_9RHOD</name>
<dbReference type="Pfam" id="PF09367">
    <property type="entry name" value="CpeS"/>
    <property type="match status" value="2"/>
</dbReference>
<dbReference type="Gene3D" id="2.40.128.20">
    <property type="match status" value="2"/>
</dbReference>
<dbReference type="EMBL" id="KJ776837">
    <property type="protein sequence ID" value="AIA21470.1"/>
    <property type="molecule type" value="Genomic_DNA"/>
</dbReference>
<accession>A0A059XLZ4</accession>
<keyword evidence="1 2" id="KW-0456">Lyase</keyword>
<gene>
    <name evidence="3" type="primary">orf149</name>
    <name evidence="2" type="synonym">cpcS</name>
</gene>
<organism evidence="3">
    <name type="scientific">Pyropia fucicola</name>
    <dbReference type="NCBI Taxonomy" id="144551"/>
    <lineage>
        <taxon>Eukaryota</taxon>
        <taxon>Rhodophyta</taxon>
        <taxon>Bangiophyceae</taxon>
        <taxon>Bangiales</taxon>
        <taxon>Bangiaceae</taxon>
        <taxon>Pyropia</taxon>
    </lineage>
</organism>
<dbReference type="EC" id="4.-.-.-" evidence="2"/>
<evidence type="ECO:0000256" key="1">
    <source>
        <dbReference type="ARBA" id="ARBA00023239"/>
    </source>
</evidence>
<evidence type="ECO:0000256" key="2">
    <source>
        <dbReference type="HAMAP-Rule" id="MF_01459"/>
    </source>
</evidence>
<dbReference type="HAMAP" id="MF_01459">
    <property type="entry name" value="Chrphore_lyase_CpxS"/>
    <property type="match status" value="1"/>
</dbReference>
<comment type="function">
    <text evidence="2">Covalently attaches a chromophore to Cys residue(s) of phycobiliproteins.</text>
</comment>
<proteinExistence type="inferred from homology"/>
<evidence type="ECO:0000313" key="3">
    <source>
        <dbReference type="EMBL" id="AIA21470.1"/>
    </source>
</evidence>
<dbReference type="InterPro" id="IPR018536">
    <property type="entry name" value="CpcS/CpeS"/>
</dbReference>
<dbReference type="InterPro" id="IPR012674">
    <property type="entry name" value="Calycin"/>
</dbReference>
<comment type="similarity">
    <text evidence="2">Belongs to the CpcS/CpeS biliprotein lyase family.</text>
</comment>
<dbReference type="GO" id="GO:0016829">
    <property type="term" value="F:lyase activity"/>
    <property type="evidence" value="ECO:0007669"/>
    <property type="project" value="UniProtKB-KW"/>
</dbReference>
<dbReference type="CDD" id="cd16339">
    <property type="entry name" value="CpcS"/>
    <property type="match status" value="1"/>
</dbReference>
<dbReference type="GO" id="GO:0017006">
    <property type="term" value="P:protein-tetrapyrrole linkage"/>
    <property type="evidence" value="ECO:0007669"/>
    <property type="project" value="UniProtKB-UniRule"/>
</dbReference>
<keyword evidence="3" id="KW-0934">Plastid</keyword>